<evidence type="ECO:0000256" key="2">
    <source>
        <dbReference type="ARBA" id="ARBA00004496"/>
    </source>
</evidence>
<evidence type="ECO:0000256" key="12">
    <source>
        <dbReference type="ARBA" id="ARBA00048594"/>
    </source>
</evidence>
<evidence type="ECO:0000256" key="7">
    <source>
        <dbReference type="ARBA" id="ARBA00022679"/>
    </source>
</evidence>
<protein>
    <recommendedName>
        <fullName evidence="5 13">Guanylate kinase</fullName>
        <ecNumber evidence="4 13">2.7.4.8</ecNumber>
    </recommendedName>
    <alternativeName>
        <fullName evidence="11 13">GMP kinase</fullName>
    </alternativeName>
</protein>
<dbReference type="NCBIfam" id="TIGR03263">
    <property type="entry name" value="guanyl_kin"/>
    <property type="match status" value="1"/>
</dbReference>
<reference evidence="15 16" key="1">
    <citation type="journal article" date="2019" name="Front. Microbiol.">
        <title>Thermoanaerosceptrum fracticalcis gen. nov. sp. nov., a Novel Fumarate-Fermenting Microorganism From a Deep Fractured Carbonate Aquifer of the US Great Basin.</title>
        <authorList>
            <person name="Hamilton-Brehm S.D."/>
            <person name="Stewart L.E."/>
            <person name="Zavarin M."/>
            <person name="Caldwell M."/>
            <person name="Lawson P.A."/>
            <person name="Onstott T.C."/>
            <person name="Grzymski J."/>
            <person name="Neveux I."/>
            <person name="Lollar B.S."/>
            <person name="Russell C.E."/>
            <person name="Moser D.P."/>
        </authorList>
    </citation>
    <scope>NUCLEOTIDE SEQUENCE [LARGE SCALE GENOMIC DNA]</scope>
    <source>
        <strain evidence="15 16">DRI-13</strain>
    </source>
</reference>
<dbReference type="PANTHER" id="PTHR23117:SF13">
    <property type="entry name" value="GUANYLATE KINASE"/>
    <property type="match status" value="1"/>
</dbReference>
<evidence type="ECO:0000256" key="9">
    <source>
        <dbReference type="ARBA" id="ARBA00022777"/>
    </source>
</evidence>
<feature type="domain" description="Guanylate kinase-like" evidence="14">
    <location>
        <begin position="7"/>
        <end position="185"/>
    </location>
</feature>
<comment type="function">
    <text evidence="1 13">Essential for recycling GMP and indirectly, cGMP.</text>
</comment>
<evidence type="ECO:0000256" key="1">
    <source>
        <dbReference type="ARBA" id="ARBA00003531"/>
    </source>
</evidence>
<dbReference type="GO" id="GO:0005829">
    <property type="term" value="C:cytosol"/>
    <property type="evidence" value="ECO:0007669"/>
    <property type="project" value="TreeGrafter"/>
</dbReference>
<keyword evidence="10 13" id="KW-0067">ATP-binding</keyword>
<dbReference type="AlphaFoldDB" id="A0A7G6E1P5"/>
<dbReference type="RefSeq" id="WP_034423819.1">
    <property type="nucleotide sequence ID" value="NZ_CP045798.1"/>
</dbReference>
<dbReference type="EMBL" id="CP045798">
    <property type="protein sequence ID" value="QNB45999.1"/>
    <property type="molecule type" value="Genomic_DNA"/>
</dbReference>
<comment type="catalytic activity">
    <reaction evidence="12 13">
        <text>GMP + ATP = GDP + ADP</text>
        <dbReference type="Rhea" id="RHEA:20780"/>
        <dbReference type="ChEBI" id="CHEBI:30616"/>
        <dbReference type="ChEBI" id="CHEBI:58115"/>
        <dbReference type="ChEBI" id="CHEBI:58189"/>
        <dbReference type="ChEBI" id="CHEBI:456216"/>
        <dbReference type="EC" id="2.7.4.8"/>
    </reaction>
</comment>
<dbReference type="InterPro" id="IPR017665">
    <property type="entry name" value="Guanylate_kinase"/>
</dbReference>
<dbReference type="CDD" id="cd00071">
    <property type="entry name" value="GMPK"/>
    <property type="match status" value="1"/>
</dbReference>
<dbReference type="HAMAP" id="MF_00328">
    <property type="entry name" value="Guanylate_kinase"/>
    <property type="match status" value="1"/>
</dbReference>
<dbReference type="Gene3D" id="3.30.63.10">
    <property type="entry name" value="Guanylate Kinase phosphate binding domain"/>
    <property type="match status" value="1"/>
</dbReference>
<evidence type="ECO:0000256" key="4">
    <source>
        <dbReference type="ARBA" id="ARBA00012961"/>
    </source>
</evidence>
<dbReference type="InterPro" id="IPR027417">
    <property type="entry name" value="P-loop_NTPase"/>
</dbReference>
<sequence>MHDPEKGLLIVISGPSGVGKGTICRELFNKYDDIIYSVSTTTRKPRPGEVEGKHYFFTTEEEFQKLIAQDAFLEWAQVYGNYYGTPRQYVEEILQAGKDCILEIDIQGALQVKQKMPEGIFIFVVPPSLQELIRRITCRGTEDPSEIEKRMSQVSEEMSHLQDYDYIVVNDEVPSAVEQVRAIIVAERCRSSRMCKLINMEV</sequence>
<comment type="subcellular location">
    <subcellularLocation>
        <location evidence="2 13">Cytoplasm</location>
    </subcellularLocation>
</comment>
<keyword evidence="8 13" id="KW-0547">Nucleotide-binding</keyword>
<dbReference type="Proteomes" id="UP000515847">
    <property type="component" value="Chromosome"/>
</dbReference>
<dbReference type="KEGG" id="tfr:BR63_06515"/>
<keyword evidence="9 13" id="KW-0418">Kinase</keyword>
<organism evidence="15 16">
    <name type="scientific">Thermanaerosceptrum fracticalcis</name>
    <dbReference type="NCBI Taxonomy" id="1712410"/>
    <lineage>
        <taxon>Bacteria</taxon>
        <taxon>Bacillati</taxon>
        <taxon>Bacillota</taxon>
        <taxon>Clostridia</taxon>
        <taxon>Eubacteriales</taxon>
        <taxon>Peptococcaceae</taxon>
        <taxon>Thermanaerosceptrum</taxon>
    </lineage>
</organism>
<dbReference type="PANTHER" id="PTHR23117">
    <property type="entry name" value="GUANYLATE KINASE-RELATED"/>
    <property type="match status" value="1"/>
</dbReference>
<dbReference type="InterPro" id="IPR008144">
    <property type="entry name" value="Guanylate_kin-like_dom"/>
</dbReference>
<evidence type="ECO:0000256" key="5">
    <source>
        <dbReference type="ARBA" id="ARBA00016296"/>
    </source>
</evidence>
<evidence type="ECO:0000256" key="6">
    <source>
        <dbReference type="ARBA" id="ARBA00022490"/>
    </source>
</evidence>
<name>A0A7G6E1P5_THEFR</name>
<evidence type="ECO:0000256" key="11">
    <source>
        <dbReference type="ARBA" id="ARBA00030128"/>
    </source>
</evidence>
<keyword evidence="7 13" id="KW-0808">Transferase</keyword>
<feature type="binding site" evidence="13">
    <location>
        <begin position="14"/>
        <end position="21"/>
    </location>
    <ligand>
        <name>ATP</name>
        <dbReference type="ChEBI" id="CHEBI:30616"/>
    </ligand>
</feature>
<dbReference type="PROSITE" id="PS00856">
    <property type="entry name" value="GUANYLATE_KINASE_1"/>
    <property type="match status" value="1"/>
</dbReference>
<dbReference type="OrthoDB" id="9808150at2"/>
<proteinExistence type="inferred from homology"/>
<evidence type="ECO:0000256" key="8">
    <source>
        <dbReference type="ARBA" id="ARBA00022741"/>
    </source>
</evidence>
<dbReference type="SUPFAM" id="SSF52540">
    <property type="entry name" value="P-loop containing nucleoside triphosphate hydrolases"/>
    <property type="match status" value="1"/>
</dbReference>
<evidence type="ECO:0000259" key="14">
    <source>
        <dbReference type="PROSITE" id="PS50052"/>
    </source>
</evidence>
<evidence type="ECO:0000313" key="16">
    <source>
        <dbReference type="Proteomes" id="UP000515847"/>
    </source>
</evidence>
<comment type="similarity">
    <text evidence="3 13">Belongs to the guanylate kinase family.</text>
</comment>
<dbReference type="GO" id="GO:0004385">
    <property type="term" value="F:GMP kinase activity"/>
    <property type="evidence" value="ECO:0007669"/>
    <property type="project" value="UniProtKB-UniRule"/>
</dbReference>
<evidence type="ECO:0000256" key="13">
    <source>
        <dbReference type="HAMAP-Rule" id="MF_00328"/>
    </source>
</evidence>
<dbReference type="InterPro" id="IPR008145">
    <property type="entry name" value="GK/Ca_channel_bsu"/>
</dbReference>
<dbReference type="GO" id="GO:0005524">
    <property type="term" value="F:ATP binding"/>
    <property type="evidence" value="ECO:0007669"/>
    <property type="project" value="UniProtKB-UniRule"/>
</dbReference>
<evidence type="ECO:0000256" key="3">
    <source>
        <dbReference type="ARBA" id="ARBA00005790"/>
    </source>
</evidence>
<evidence type="ECO:0000256" key="10">
    <source>
        <dbReference type="ARBA" id="ARBA00022840"/>
    </source>
</evidence>
<dbReference type="InterPro" id="IPR020590">
    <property type="entry name" value="Guanylate_kinase_CS"/>
</dbReference>
<dbReference type="SMART" id="SM00072">
    <property type="entry name" value="GuKc"/>
    <property type="match status" value="1"/>
</dbReference>
<dbReference type="Gene3D" id="3.40.50.300">
    <property type="entry name" value="P-loop containing nucleotide triphosphate hydrolases"/>
    <property type="match status" value="1"/>
</dbReference>
<gene>
    <name evidence="13" type="primary">gmk</name>
    <name evidence="15" type="ORF">BR63_06515</name>
</gene>
<dbReference type="Pfam" id="PF00625">
    <property type="entry name" value="Guanylate_kin"/>
    <property type="match status" value="1"/>
</dbReference>
<keyword evidence="6 13" id="KW-0963">Cytoplasm</keyword>
<evidence type="ECO:0000313" key="15">
    <source>
        <dbReference type="EMBL" id="QNB45999.1"/>
    </source>
</evidence>
<dbReference type="FunFam" id="3.30.63.10:FF:000002">
    <property type="entry name" value="Guanylate kinase 1"/>
    <property type="match status" value="1"/>
</dbReference>
<dbReference type="EC" id="2.7.4.8" evidence="4 13"/>
<dbReference type="FunFam" id="3.40.50.300:FF:000855">
    <property type="entry name" value="Guanylate kinase"/>
    <property type="match status" value="1"/>
</dbReference>
<dbReference type="PROSITE" id="PS50052">
    <property type="entry name" value="GUANYLATE_KINASE_2"/>
    <property type="match status" value="1"/>
</dbReference>
<accession>A0A7G6E1P5</accession>
<keyword evidence="16" id="KW-1185">Reference proteome</keyword>